<accession>A0A6G4TWH9</accession>
<proteinExistence type="inferred from homology"/>
<name>A0A6G4TWH9_9ACTN</name>
<keyword evidence="4 9" id="KW-0812">Transmembrane</keyword>
<dbReference type="PANTHER" id="PTHR41394">
    <property type="entry name" value="MAGNESIUM TRANSPORTER MGTE"/>
    <property type="match status" value="1"/>
</dbReference>
<evidence type="ECO:0000313" key="11">
    <source>
        <dbReference type="EMBL" id="NGN63468.1"/>
    </source>
</evidence>
<dbReference type="NCBIfam" id="TIGR00400">
    <property type="entry name" value="mgtE"/>
    <property type="match status" value="1"/>
</dbReference>
<dbReference type="InterPro" id="IPR006667">
    <property type="entry name" value="SLC41_membr_dom"/>
</dbReference>
<evidence type="ECO:0000313" key="12">
    <source>
        <dbReference type="Proteomes" id="UP000481583"/>
    </source>
</evidence>
<dbReference type="GO" id="GO:0015095">
    <property type="term" value="F:magnesium ion transmembrane transporter activity"/>
    <property type="evidence" value="ECO:0007669"/>
    <property type="project" value="UniProtKB-UniRule"/>
</dbReference>
<evidence type="ECO:0000256" key="2">
    <source>
        <dbReference type="ARBA" id="ARBA00009749"/>
    </source>
</evidence>
<dbReference type="InterPro" id="IPR036739">
    <property type="entry name" value="SLC41_membr_dom_sf"/>
</dbReference>
<dbReference type="InterPro" id="IPR006669">
    <property type="entry name" value="MgtE_transporter"/>
</dbReference>
<dbReference type="RefSeq" id="WP_165232911.1">
    <property type="nucleotide sequence ID" value="NZ_JAAKZV010000015.1"/>
</dbReference>
<protein>
    <recommendedName>
        <fullName evidence="9">Magnesium transporter MgtE</fullName>
    </recommendedName>
</protein>
<evidence type="ECO:0000256" key="5">
    <source>
        <dbReference type="ARBA" id="ARBA00022842"/>
    </source>
</evidence>
<sequence>MPTEAHADVDAELHELLADGDVAHLQHWLAEHPPHVIADELARADEVHSVLLFRLLQKDEAVEVFEELDPGDQQKILNGLREPAFHDIVEEMDPDDRARLLGEAPAHFTQRVLSGLSPHERRLTAELLGYDQDAVGRWMSPETVLLKEHTTVAEALARVRAVGADAETVYTLPVVDAQRGLTGVVALRDLVLADPAQQLTDLVDTECVRVKATDSAESAARLMQEANLLDLPVVDSEERVVGLLTIDDALEVIEAADTEDFARQSAAQPLEGHYLAAGVFKIARSRIVWLFLLIVAATLTAKVLQAFEGELEEVTQLAVFIPLLVGTGGNVGAQAATGAVRALAVGELRPSDVFKIAWRECRVGFLLGVGLGAVGFVLATIMTNKDIALTVSFSLVAICAWAAVVGASMPLLAKRLGIDPAVISAPLVTTLVDATGLIIYFLIARTVLGLG</sequence>
<dbReference type="InterPro" id="IPR038076">
    <property type="entry name" value="MgtE_N_sf"/>
</dbReference>
<dbReference type="PROSITE" id="PS51371">
    <property type="entry name" value="CBS"/>
    <property type="match status" value="2"/>
</dbReference>
<evidence type="ECO:0000256" key="3">
    <source>
        <dbReference type="ARBA" id="ARBA00022448"/>
    </source>
</evidence>
<dbReference type="Gene3D" id="3.10.580.10">
    <property type="entry name" value="CBS-domain"/>
    <property type="match status" value="1"/>
</dbReference>
<evidence type="ECO:0000256" key="9">
    <source>
        <dbReference type="RuleBase" id="RU362011"/>
    </source>
</evidence>
<keyword evidence="5 9" id="KW-0460">Magnesium</keyword>
<comment type="function">
    <text evidence="9">Acts as a magnesium transporter.</text>
</comment>
<comment type="subcellular location">
    <subcellularLocation>
        <location evidence="9">Cell membrane</location>
        <topology evidence="9">Multi-pass membrane protein</topology>
    </subcellularLocation>
    <subcellularLocation>
        <location evidence="1">Membrane</location>
        <topology evidence="1">Multi-pass membrane protein</topology>
    </subcellularLocation>
</comment>
<dbReference type="Gene3D" id="1.25.60.10">
    <property type="entry name" value="MgtE N-terminal domain-like"/>
    <property type="match status" value="1"/>
</dbReference>
<comment type="similarity">
    <text evidence="2 9">Belongs to the SLC41A transporter family.</text>
</comment>
<dbReference type="SUPFAM" id="SSF161093">
    <property type="entry name" value="MgtE membrane domain-like"/>
    <property type="match status" value="1"/>
</dbReference>
<feature type="transmembrane region" description="Helical" evidence="9">
    <location>
        <begin position="363"/>
        <end position="381"/>
    </location>
</feature>
<dbReference type="CDD" id="cd04606">
    <property type="entry name" value="CBS_pair_Mg_transporter"/>
    <property type="match status" value="1"/>
</dbReference>
<dbReference type="Pfam" id="PF01769">
    <property type="entry name" value="MgtE"/>
    <property type="match status" value="1"/>
</dbReference>
<comment type="subunit">
    <text evidence="9">Homodimer.</text>
</comment>
<keyword evidence="9" id="KW-0479">Metal-binding</keyword>
<evidence type="ECO:0000256" key="6">
    <source>
        <dbReference type="ARBA" id="ARBA00022989"/>
    </source>
</evidence>
<feature type="domain" description="CBS" evidence="10">
    <location>
        <begin position="139"/>
        <end position="202"/>
    </location>
</feature>
<keyword evidence="6 9" id="KW-1133">Transmembrane helix</keyword>
<dbReference type="SUPFAM" id="SSF158791">
    <property type="entry name" value="MgtE N-terminal domain-like"/>
    <property type="match status" value="1"/>
</dbReference>
<keyword evidence="8" id="KW-0129">CBS domain</keyword>
<dbReference type="Pfam" id="PF00571">
    <property type="entry name" value="CBS"/>
    <property type="match status" value="2"/>
</dbReference>
<dbReference type="InterPro" id="IPR006668">
    <property type="entry name" value="Mg_transptr_MgtE_intracell_dom"/>
</dbReference>
<gene>
    <name evidence="11" type="primary">mgtE</name>
    <name evidence="11" type="ORF">G5C51_06060</name>
</gene>
<dbReference type="PANTHER" id="PTHR41394:SF8">
    <property type="entry name" value="MAGNESIUM TRANSPORTER MGTE"/>
    <property type="match status" value="1"/>
</dbReference>
<reference evidence="11 12" key="1">
    <citation type="submission" date="2020-02" db="EMBL/GenBank/DDBJ databases">
        <title>Whole-genome analyses of novel actinobacteria.</title>
        <authorList>
            <person name="Sahin N."/>
        </authorList>
    </citation>
    <scope>NUCLEOTIDE SEQUENCE [LARGE SCALE GENOMIC DNA]</scope>
    <source>
        <strain evidence="11 12">A7024</strain>
    </source>
</reference>
<dbReference type="GO" id="GO:0005886">
    <property type="term" value="C:plasma membrane"/>
    <property type="evidence" value="ECO:0007669"/>
    <property type="project" value="UniProtKB-SubCell"/>
</dbReference>
<evidence type="ECO:0000256" key="1">
    <source>
        <dbReference type="ARBA" id="ARBA00004141"/>
    </source>
</evidence>
<keyword evidence="12" id="KW-1185">Reference proteome</keyword>
<dbReference type="Gene3D" id="1.10.357.20">
    <property type="entry name" value="SLC41 divalent cation transporters, integral membrane domain"/>
    <property type="match status" value="1"/>
</dbReference>
<dbReference type="InterPro" id="IPR046342">
    <property type="entry name" value="CBS_dom_sf"/>
</dbReference>
<dbReference type="Proteomes" id="UP000481583">
    <property type="component" value="Unassembled WGS sequence"/>
</dbReference>
<keyword evidence="9" id="KW-1003">Cell membrane</keyword>
<dbReference type="Pfam" id="PF03448">
    <property type="entry name" value="MgtE_N"/>
    <property type="match status" value="1"/>
</dbReference>
<evidence type="ECO:0000259" key="10">
    <source>
        <dbReference type="PROSITE" id="PS51371"/>
    </source>
</evidence>
<dbReference type="AlphaFoldDB" id="A0A6G4TWH9"/>
<dbReference type="SMART" id="SM00924">
    <property type="entry name" value="MgtE_N"/>
    <property type="match status" value="1"/>
</dbReference>
<organism evidence="11 12">
    <name type="scientific">Streptomyces coryli</name>
    <dbReference type="NCBI Taxonomy" id="1128680"/>
    <lineage>
        <taxon>Bacteria</taxon>
        <taxon>Bacillati</taxon>
        <taxon>Actinomycetota</taxon>
        <taxon>Actinomycetes</taxon>
        <taxon>Kitasatosporales</taxon>
        <taxon>Streptomycetaceae</taxon>
        <taxon>Streptomyces</taxon>
    </lineage>
</organism>
<evidence type="ECO:0000256" key="8">
    <source>
        <dbReference type="PROSITE-ProRule" id="PRU00703"/>
    </source>
</evidence>
<keyword evidence="7 9" id="KW-0472">Membrane</keyword>
<dbReference type="EMBL" id="JAAKZV010000015">
    <property type="protein sequence ID" value="NGN63468.1"/>
    <property type="molecule type" value="Genomic_DNA"/>
</dbReference>
<feature type="transmembrane region" description="Helical" evidence="9">
    <location>
        <begin position="387"/>
        <end position="409"/>
    </location>
</feature>
<dbReference type="InterPro" id="IPR000644">
    <property type="entry name" value="CBS_dom"/>
</dbReference>
<dbReference type="GO" id="GO:0046872">
    <property type="term" value="F:metal ion binding"/>
    <property type="evidence" value="ECO:0007669"/>
    <property type="project" value="UniProtKB-KW"/>
</dbReference>
<evidence type="ECO:0000256" key="4">
    <source>
        <dbReference type="ARBA" id="ARBA00022692"/>
    </source>
</evidence>
<dbReference type="SMART" id="SM00116">
    <property type="entry name" value="CBS"/>
    <property type="match status" value="2"/>
</dbReference>
<evidence type="ECO:0000256" key="7">
    <source>
        <dbReference type="ARBA" id="ARBA00023136"/>
    </source>
</evidence>
<feature type="transmembrane region" description="Helical" evidence="9">
    <location>
        <begin position="287"/>
        <end position="307"/>
    </location>
</feature>
<feature type="domain" description="CBS" evidence="10">
    <location>
        <begin position="203"/>
        <end position="259"/>
    </location>
</feature>
<keyword evidence="3 9" id="KW-0813">Transport</keyword>
<comment type="caution">
    <text evidence="11">The sequence shown here is derived from an EMBL/GenBank/DDBJ whole genome shotgun (WGS) entry which is preliminary data.</text>
</comment>
<feature type="transmembrane region" description="Helical" evidence="9">
    <location>
        <begin position="319"/>
        <end position="343"/>
    </location>
</feature>
<dbReference type="SUPFAM" id="SSF54631">
    <property type="entry name" value="CBS-domain pair"/>
    <property type="match status" value="1"/>
</dbReference>
<feature type="transmembrane region" description="Helical" evidence="9">
    <location>
        <begin position="421"/>
        <end position="443"/>
    </location>
</feature>